<name>G5JU40_9STRE</name>
<evidence type="ECO:0000256" key="6">
    <source>
        <dbReference type="ARBA" id="ARBA00022840"/>
    </source>
</evidence>
<evidence type="ECO:0000313" key="9">
    <source>
        <dbReference type="EMBL" id="EHJ52855.1"/>
    </source>
</evidence>
<dbReference type="STRING" id="764298.STRMA_0580"/>
<keyword evidence="5 9" id="KW-0418">Kinase</keyword>
<dbReference type="Proteomes" id="UP000003573">
    <property type="component" value="Unassembled WGS sequence"/>
</dbReference>
<keyword evidence="10" id="KW-1185">Reference proteome</keyword>
<dbReference type="InterPro" id="IPR036554">
    <property type="entry name" value="GHMP_kinase_C_sf"/>
</dbReference>
<dbReference type="GO" id="GO:0005524">
    <property type="term" value="F:ATP binding"/>
    <property type="evidence" value="ECO:0007669"/>
    <property type="project" value="UniProtKB-KW"/>
</dbReference>
<dbReference type="EMBL" id="AEUW02000001">
    <property type="protein sequence ID" value="EHJ52855.1"/>
    <property type="molecule type" value="Genomic_DNA"/>
</dbReference>
<dbReference type="Pfam" id="PF08544">
    <property type="entry name" value="GHMP_kinases_C"/>
    <property type="match status" value="1"/>
</dbReference>
<dbReference type="GO" id="GO:0004631">
    <property type="term" value="F:phosphomevalonate kinase activity"/>
    <property type="evidence" value="ECO:0007669"/>
    <property type="project" value="UniProtKB-EC"/>
</dbReference>
<dbReference type="InterPro" id="IPR035102">
    <property type="entry name" value="Phosphomevalonate_kinase"/>
</dbReference>
<evidence type="ECO:0000256" key="1">
    <source>
        <dbReference type="ARBA" id="ARBA00005017"/>
    </source>
</evidence>
<evidence type="ECO:0000256" key="5">
    <source>
        <dbReference type="ARBA" id="ARBA00022777"/>
    </source>
</evidence>
<dbReference type="EC" id="2.7.4.2" evidence="2"/>
<dbReference type="InterPro" id="IPR006204">
    <property type="entry name" value="GHMP_kinase_N_dom"/>
</dbReference>
<dbReference type="InterPro" id="IPR020568">
    <property type="entry name" value="Ribosomal_Su5_D2-typ_SF"/>
</dbReference>
<protein>
    <recommendedName>
        <fullName evidence="2">phosphomevalonate kinase</fullName>
        <ecNumber evidence="2">2.7.4.2</ecNumber>
    </recommendedName>
</protein>
<evidence type="ECO:0000259" key="8">
    <source>
        <dbReference type="Pfam" id="PF08544"/>
    </source>
</evidence>
<dbReference type="NCBIfam" id="TIGR01220">
    <property type="entry name" value="Pmev_kin_Gr_pos"/>
    <property type="match status" value="1"/>
</dbReference>
<dbReference type="RefSeq" id="WP_003081390.1">
    <property type="nucleotide sequence ID" value="NZ_AEUW02000001.1"/>
</dbReference>
<dbReference type="InterPro" id="IPR014721">
    <property type="entry name" value="Ribsml_uS5_D2-typ_fold_subgr"/>
</dbReference>
<dbReference type="OrthoDB" id="1522677at2"/>
<accession>G5JU40</accession>
<dbReference type="Gene3D" id="3.30.70.890">
    <property type="entry name" value="GHMP kinase, C-terminal domain"/>
    <property type="match status" value="1"/>
</dbReference>
<organism evidence="9 10">
    <name type="scientific">Streptococcus macacae NCTC 11558</name>
    <dbReference type="NCBI Taxonomy" id="764298"/>
    <lineage>
        <taxon>Bacteria</taxon>
        <taxon>Bacillati</taxon>
        <taxon>Bacillota</taxon>
        <taxon>Bacilli</taxon>
        <taxon>Lactobacillales</taxon>
        <taxon>Streptococcaceae</taxon>
        <taxon>Streptococcus</taxon>
    </lineage>
</organism>
<dbReference type="SUPFAM" id="SSF54211">
    <property type="entry name" value="Ribosomal protein S5 domain 2-like"/>
    <property type="match status" value="1"/>
</dbReference>
<proteinExistence type="predicted"/>
<dbReference type="UniPathway" id="UPA00057">
    <property type="reaction ID" value="UER00099"/>
</dbReference>
<dbReference type="AlphaFoldDB" id="G5JU40"/>
<comment type="pathway">
    <text evidence="1">Isoprenoid biosynthesis; isopentenyl diphosphate biosynthesis via mevalonate pathway; isopentenyl diphosphate from (R)-mevalonate: step 2/3.</text>
</comment>
<dbReference type="eggNOG" id="COG1577">
    <property type="taxonomic scope" value="Bacteria"/>
</dbReference>
<sequence>MNEKIQVQAGGKLYIAGEYAVLTPGQSAIIKNIPIYMNAEIKLAQSISIWSDMFNYSTDMSKDSNYALIQDTIAAFAEFLGKKVSDLQPFTLEIRGKLEEKGKKYGIGSSGSVTVLTLKALLAFYHLHLSKDTIFKLASYVLIKRGDNGSMGDLACIIYDDLVYFTSFDRDLIRKWIASETLEKLLKREWGYEIFVLKTDINCDFLVGWTKQPSISKDMIDYVKTAISQKFLIQTQNHLNCLKTAFLAADKKTIKKELEAVSDLLLNLSPVIYNEKLLQLKRASYGLDIVAKSSGSGGGDCGIALSFNEKDSQTIIERWQEAGIELLYQEKL</sequence>
<evidence type="ECO:0000259" key="7">
    <source>
        <dbReference type="Pfam" id="PF00288"/>
    </source>
</evidence>
<feature type="domain" description="GHMP kinase N-terminal" evidence="7">
    <location>
        <begin position="74"/>
        <end position="159"/>
    </location>
</feature>
<reference evidence="9 10" key="1">
    <citation type="journal article" date="2014" name="Int. J. Syst. Evol. Microbiol.">
        <title>Phylogenomics and the dynamic genome evolution of the genus Streptococcus.</title>
        <authorList>
            <consortium name="The Broad Institute Genome Sequencing Platform"/>
            <person name="Richards V.P."/>
            <person name="Palmer S.R."/>
            <person name="Pavinski Bitar P.D."/>
            <person name="Qin X."/>
            <person name="Weinstock G.M."/>
            <person name="Highlander S.K."/>
            <person name="Town C.D."/>
            <person name="Burne R.A."/>
            <person name="Stanhope M.J."/>
        </authorList>
    </citation>
    <scope>NUCLEOTIDE SEQUENCE [LARGE SCALE GENOMIC DNA]</scope>
    <source>
        <strain evidence="9 10">NCTC 11558</strain>
    </source>
</reference>
<dbReference type="InterPro" id="IPR005917">
    <property type="entry name" value="Pmev_kinase_bact"/>
</dbReference>
<dbReference type="PANTHER" id="PTHR31814:SF2">
    <property type="entry name" value="PHOSPHOMEVALONATE KINASE"/>
    <property type="match status" value="1"/>
</dbReference>
<keyword evidence="6" id="KW-0067">ATP-binding</keyword>
<evidence type="ECO:0000256" key="4">
    <source>
        <dbReference type="ARBA" id="ARBA00022741"/>
    </source>
</evidence>
<dbReference type="Gene3D" id="3.30.230.10">
    <property type="match status" value="1"/>
</dbReference>
<gene>
    <name evidence="9" type="ORF">STRMA_0580</name>
</gene>
<dbReference type="InterPro" id="IPR013750">
    <property type="entry name" value="GHMP_kinase_C_dom"/>
</dbReference>
<dbReference type="PANTHER" id="PTHR31814">
    <property type="match status" value="1"/>
</dbReference>
<comment type="caution">
    <text evidence="9">The sequence shown here is derived from an EMBL/GenBank/DDBJ whole genome shotgun (WGS) entry which is preliminary data.</text>
</comment>
<dbReference type="SUPFAM" id="SSF55060">
    <property type="entry name" value="GHMP Kinase, C-terminal domain"/>
    <property type="match status" value="1"/>
</dbReference>
<dbReference type="GO" id="GO:0019287">
    <property type="term" value="P:isopentenyl diphosphate biosynthetic process, mevalonate pathway"/>
    <property type="evidence" value="ECO:0007669"/>
    <property type="project" value="UniProtKB-UniPathway"/>
</dbReference>
<dbReference type="Pfam" id="PF00288">
    <property type="entry name" value="GHMP_kinases_N"/>
    <property type="match status" value="1"/>
</dbReference>
<evidence type="ECO:0000256" key="2">
    <source>
        <dbReference type="ARBA" id="ARBA00012958"/>
    </source>
</evidence>
<evidence type="ECO:0000313" key="10">
    <source>
        <dbReference type="Proteomes" id="UP000003573"/>
    </source>
</evidence>
<feature type="domain" description="GHMP kinase C-terminal" evidence="8">
    <location>
        <begin position="246"/>
        <end position="324"/>
    </location>
</feature>
<keyword evidence="4" id="KW-0547">Nucleotide-binding</keyword>
<evidence type="ECO:0000256" key="3">
    <source>
        <dbReference type="ARBA" id="ARBA00022679"/>
    </source>
</evidence>
<keyword evidence="3 9" id="KW-0808">Transferase</keyword>